<keyword evidence="11" id="KW-0482">Metalloprotease</keyword>
<comment type="similarity">
    <text evidence="4 14">Belongs to the peptidase M16 family.</text>
</comment>
<accession>A0A7J9BT00</accession>
<evidence type="ECO:0000256" key="2">
    <source>
        <dbReference type="ARBA" id="ARBA00001947"/>
    </source>
</evidence>
<evidence type="ECO:0000259" key="17">
    <source>
        <dbReference type="Pfam" id="PF05193"/>
    </source>
</evidence>
<dbReference type="EMBL" id="JABEZY010000006">
    <property type="protein sequence ID" value="MBA0739306.1"/>
    <property type="molecule type" value="Genomic_DNA"/>
</dbReference>
<dbReference type="AlphaFoldDB" id="A0A7J9BT00"/>
<organism evidence="18 19">
    <name type="scientific">Gossypium gossypioides</name>
    <name type="common">Mexican cotton</name>
    <name type="synonym">Selera gossypioides</name>
    <dbReference type="NCBI Taxonomy" id="34282"/>
    <lineage>
        <taxon>Eukaryota</taxon>
        <taxon>Viridiplantae</taxon>
        <taxon>Streptophyta</taxon>
        <taxon>Embryophyta</taxon>
        <taxon>Tracheophyta</taxon>
        <taxon>Spermatophyta</taxon>
        <taxon>Magnoliopsida</taxon>
        <taxon>eudicotyledons</taxon>
        <taxon>Gunneridae</taxon>
        <taxon>Pentapetalae</taxon>
        <taxon>rosids</taxon>
        <taxon>malvids</taxon>
        <taxon>Malvales</taxon>
        <taxon>Malvaceae</taxon>
        <taxon>Malvoideae</taxon>
        <taxon>Gossypium</taxon>
    </lineage>
</organism>
<evidence type="ECO:0000259" key="16">
    <source>
        <dbReference type="Pfam" id="PF00675"/>
    </source>
</evidence>
<evidence type="ECO:0000256" key="9">
    <source>
        <dbReference type="ARBA" id="ARBA00022833"/>
    </source>
</evidence>
<dbReference type="FunFam" id="3.30.830.10:FF:000002">
    <property type="entry name" value="Mitochondrial-processing peptidase subunit beta"/>
    <property type="match status" value="1"/>
</dbReference>
<dbReference type="Pfam" id="PF05193">
    <property type="entry name" value="Peptidase_M16_C"/>
    <property type="match status" value="1"/>
</dbReference>
<dbReference type="Proteomes" id="UP000593579">
    <property type="component" value="Unassembled WGS sequence"/>
</dbReference>
<keyword evidence="12" id="KW-0496">Mitochondrion</keyword>
<dbReference type="GO" id="GO:0046872">
    <property type="term" value="F:metal ion binding"/>
    <property type="evidence" value="ECO:0007669"/>
    <property type="project" value="UniProtKB-KW"/>
</dbReference>
<dbReference type="GO" id="GO:0004222">
    <property type="term" value="F:metalloendopeptidase activity"/>
    <property type="evidence" value="ECO:0007669"/>
    <property type="project" value="UniProtKB-EC"/>
</dbReference>
<name>A0A7J9BT00_GOSGO</name>
<evidence type="ECO:0000313" key="19">
    <source>
        <dbReference type="Proteomes" id="UP000593579"/>
    </source>
</evidence>
<keyword evidence="10" id="KW-0809">Transit peptide</keyword>
<comment type="cofactor">
    <cofactor evidence="2">
        <name>Zn(2+)</name>
        <dbReference type="ChEBI" id="CHEBI:29105"/>
    </cofactor>
</comment>
<evidence type="ECO:0000313" key="18">
    <source>
        <dbReference type="EMBL" id="MBA0739306.1"/>
    </source>
</evidence>
<dbReference type="OrthoDB" id="10251424at2759"/>
<evidence type="ECO:0000256" key="15">
    <source>
        <dbReference type="SAM" id="MobiDB-lite"/>
    </source>
</evidence>
<comment type="caution">
    <text evidence="18">The sequence shown here is derived from an EMBL/GenBank/DDBJ whole genome shotgun (WGS) entry which is preliminary data.</text>
</comment>
<dbReference type="FunFam" id="3.30.830.10:FF:000001">
    <property type="entry name" value="Mitochondrial-processing peptidase subunit beta, mitochondrial"/>
    <property type="match status" value="1"/>
</dbReference>
<dbReference type="GO" id="GO:0005759">
    <property type="term" value="C:mitochondrial matrix"/>
    <property type="evidence" value="ECO:0007669"/>
    <property type="project" value="UniProtKB-ARBA"/>
</dbReference>
<protein>
    <recommendedName>
        <fullName evidence="5">mitochondrial processing peptidase</fullName>
        <ecNumber evidence="5">3.4.24.64</ecNumber>
    </recommendedName>
    <alternativeName>
        <fullName evidence="13">Beta-MPP</fullName>
    </alternativeName>
</protein>
<keyword evidence="6" id="KW-0645">Protease</keyword>
<dbReference type="PANTHER" id="PTHR11851:SF149">
    <property type="entry name" value="GH01077P"/>
    <property type="match status" value="1"/>
</dbReference>
<dbReference type="EC" id="3.4.24.64" evidence="5"/>
<reference evidence="18 19" key="1">
    <citation type="journal article" date="2019" name="Genome Biol. Evol.">
        <title>Insights into the evolution of the New World diploid cottons (Gossypium, subgenus Houzingenia) based on genome sequencing.</title>
        <authorList>
            <person name="Grover C.E."/>
            <person name="Arick M.A. 2nd"/>
            <person name="Thrash A."/>
            <person name="Conover J.L."/>
            <person name="Sanders W.S."/>
            <person name="Peterson D.G."/>
            <person name="Frelichowski J.E."/>
            <person name="Scheffler J.A."/>
            <person name="Scheffler B.E."/>
            <person name="Wendel J.F."/>
        </authorList>
    </citation>
    <scope>NUCLEOTIDE SEQUENCE [LARGE SCALE GENOMIC DNA]</scope>
    <source>
        <strain evidence="18">5</strain>
        <tissue evidence="18">Leaf</tissue>
    </source>
</reference>
<evidence type="ECO:0000256" key="11">
    <source>
        <dbReference type="ARBA" id="ARBA00023049"/>
    </source>
</evidence>
<proteinExistence type="inferred from homology"/>
<dbReference type="InterPro" id="IPR011249">
    <property type="entry name" value="Metalloenz_LuxS/M16"/>
</dbReference>
<comment type="catalytic activity">
    <reaction evidence="1">
        <text>Release of N-terminal transit peptides from precursor proteins imported into the mitochondrion, typically with Arg in position P2.</text>
        <dbReference type="EC" id="3.4.24.64"/>
    </reaction>
</comment>
<dbReference type="InterPro" id="IPR050361">
    <property type="entry name" value="MPP/UQCRC_Complex"/>
</dbReference>
<keyword evidence="19" id="KW-1185">Reference proteome</keyword>
<keyword evidence="8" id="KW-0378">Hydrolase</keyword>
<feature type="compositionally biased region" description="Low complexity" evidence="15">
    <location>
        <begin position="23"/>
        <end position="36"/>
    </location>
</feature>
<feature type="region of interest" description="Disordered" evidence="15">
    <location>
        <begin position="1"/>
        <end position="44"/>
    </location>
</feature>
<comment type="subcellular location">
    <subcellularLocation>
        <location evidence="3">Mitochondrion</location>
    </subcellularLocation>
</comment>
<dbReference type="GO" id="GO:0006508">
    <property type="term" value="P:proteolysis"/>
    <property type="evidence" value="ECO:0007669"/>
    <property type="project" value="UniProtKB-KW"/>
</dbReference>
<feature type="domain" description="Peptidase M16 N-terminal" evidence="16">
    <location>
        <begin position="104"/>
        <end position="251"/>
    </location>
</feature>
<evidence type="ECO:0000256" key="4">
    <source>
        <dbReference type="ARBA" id="ARBA00007261"/>
    </source>
</evidence>
<evidence type="ECO:0000256" key="12">
    <source>
        <dbReference type="ARBA" id="ARBA00023128"/>
    </source>
</evidence>
<dbReference type="InterPro" id="IPR011765">
    <property type="entry name" value="Pept_M16_N"/>
</dbReference>
<dbReference type="PANTHER" id="PTHR11851">
    <property type="entry name" value="METALLOPROTEASE"/>
    <property type="match status" value="1"/>
</dbReference>
<sequence>MATKQLLSLARRSRKPSYSFTTARSSSSAASPLAAAESKEISPPPPTAMIYDRLALAVKSKLQKLENPDPRFLKYGSPHPTLTSHTHILSSPETKITTLPNGLRVATESTLSSRTATVGVWIDAGSRFETEETNGTAHFLEHMIFKGTEKRSARELEEEIENMGGHLNAYTSREQTTYYAKVMDKDVFKALDILADILQNSKFEEHRISRERDVILREMEEVEGQTEEVIFDHLHSTAFQYTPLGRTILGPADNIRTITKEHLQSYIQTHYTAPRMVIAASGAVKHEEIVDQVKKLFTKLSSDPTTGSQLVMNEPATFTGSEVRMINDDVPLAQFAVAFEGASWTDPDSIALMVMQAMLGSWSKNAGGGKHMGSELAQRVGINEIAESMMAFNTNYKDTGLFGVYAVAKPDCLDDLAYAIMYETTKLAYRVSEADVIRARNQLKSSLMLHIDGTSPVAEDIGRQLLTYGRRIPFAELFARIDAVDPSTVKRVANRFIYDRDIAIAAMGPIQGLRDYNWFRRRTYWNRY</sequence>
<dbReference type="Gene3D" id="3.30.830.10">
    <property type="entry name" value="Metalloenzyme, LuxS/M16 peptidase-like"/>
    <property type="match status" value="2"/>
</dbReference>
<dbReference type="Pfam" id="PF00675">
    <property type="entry name" value="Peptidase_M16"/>
    <property type="match status" value="1"/>
</dbReference>
<evidence type="ECO:0000256" key="7">
    <source>
        <dbReference type="ARBA" id="ARBA00022723"/>
    </source>
</evidence>
<evidence type="ECO:0000256" key="14">
    <source>
        <dbReference type="RuleBase" id="RU004447"/>
    </source>
</evidence>
<evidence type="ECO:0000256" key="6">
    <source>
        <dbReference type="ARBA" id="ARBA00022670"/>
    </source>
</evidence>
<gene>
    <name evidence="18" type="ORF">Gogos_012591</name>
</gene>
<evidence type="ECO:0000256" key="3">
    <source>
        <dbReference type="ARBA" id="ARBA00004173"/>
    </source>
</evidence>
<evidence type="ECO:0000256" key="1">
    <source>
        <dbReference type="ARBA" id="ARBA00001098"/>
    </source>
</evidence>
<feature type="domain" description="Peptidase M16 C-terminal" evidence="17">
    <location>
        <begin position="257"/>
        <end position="443"/>
    </location>
</feature>
<evidence type="ECO:0000256" key="8">
    <source>
        <dbReference type="ARBA" id="ARBA00022801"/>
    </source>
</evidence>
<dbReference type="InterPro" id="IPR001431">
    <property type="entry name" value="Pept_M16_Zn_BS"/>
</dbReference>
<evidence type="ECO:0000256" key="10">
    <source>
        <dbReference type="ARBA" id="ARBA00022946"/>
    </source>
</evidence>
<evidence type="ECO:0000256" key="5">
    <source>
        <dbReference type="ARBA" id="ARBA00012299"/>
    </source>
</evidence>
<dbReference type="PROSITE" id="PS00143">
    <property type="entry name" value="INSULINASE"/>
    <property type="match status" value="1"/>
</dbReference>
<dbReference type="SUPFAM" id="SSF63411">
    <property type="entry name" value="LuxS/MPP-like metallohydrolase"/>
    <property type="match status" value="2"/>
</dbReference>
<evidence type="ECO:0000256" key="13">
    <source>
        <dbReference type="ARBA" id="ARBA00031018"/>
    </source>
</evidence>
<keyword evidence="9" id="KW-0862">Zinc</keyword>
<dbReference type="InterPro" id="IPR007863">
    <property type="entry name" value="Peptidase_M16_C"/>
</dbReference>
<keyword evidence="7" id="KW-0479">Metal-binding</keyword>